<gene>
    <name evidence="3" type="ORF">ENV88_03150</name>
</gene>
<reference evidence="3" key="1">
    <citation type="journal article" date="2020" name="mSystems">
        <title>Genome- and Community-Level Interaction Insights into Carbon Utilization and Element Cycling Functions of Hydrothermarchaeota in Hydrothermal Sediment.</title>
        <authorList>
            <person name="Zhou Z."/>
            <person name="Liu Y."/>
            <person name="Xu W."/>
            <person name="Pan J."/>
            <person name="Luo Z.H."/>
            <person name="Li M."/>
        </authorList>
    </citation>
    <scope>NUCLEOTIDE SEQUENCE [LARGE SCALE GENOMIC DNA]</scope>
    <source>
        <strain evidence="3">SpSt-8</strain>
    </source>
</reference>
<dbReference type="AlphaFoldDB" id="A0A7C3SNJ2"/>
<proteinExistence type="predicted"/>
<comment type="caution">
    <text evidence="3">The sequence shown here is derived from an EMBL/GenBank/DDBJ whole genome shotgun (WGS) entry which is preliminary data.</text>
</comment>
<feature type="transmembrane region" description="Helical" evidence="1">
    <location>
        <begin position="34"/>
        <end position="55"/>
    </location>
</feature>
<feature type="domain" description="Protein-glutamine gamma-glutamyltransferase-like C-terminal" evidence="2">
    <location>
        <begin position="209"/>
        <end position="278"/>
    </location>
</feature>
<dbReference type="InterPro" id="IPR025403">
    <property type="entry name" value="TgpA-like_C"/>
</dbReference>
<evidence type="ECO:0000259" key="2">
    <source>
        <dbReference type="Pfam" id="PF13559"/>
    </source>
</evidence>
<protein>
    <submittedName>
        <fullName evidence="3">DUF4129 domain-containing protein</fullName>
    </submittedName>
</protein>
<keyword evidence="1" id="KW-0812">Transmembrane</keyword>
<dbReference type="EMBL" id="DTIB01000072">
    <property type="protein sequence ID" value="HGB25037.1"/>
    <property type="molecule type" value="Genomic_DNA"/>
</dbReference>
<feature type="transmembrane region" description="Helical" evidence="1">
    <location>
        <begin position="76"/>
        <end position="94"/>
    </location>
</feature>
<sequence length="297" mass="32591">MLLAPLLTAAVLLASSSSIEKLYVPSVSVEDVVAAFYLTLSLLLAIGIVSMRHELAEAIRELFRREPQEGRGRRASFFWLLVNVVLLVVAYFLTARGLEERRREIFGVLGQVANATRLENTTQAVTTQGPLQALLADGPRQVLAPYAPFAALAAVLLALLSLVLAMLERGSSPPGREEDALRESFLREASAALESLRVDADTRRVIVELYYSLCKELRRHGVRVSAENTAREIMREALRLLPDVPQEPLEALTHLFEKAAYSDHPLHDEDRGTAEQALTQIVSSLEGSPRGGRSGEG</sequence>
<evidence type="ECO:0000313" key="3">
    <source>
        <dbReference type="EMBL" id="HGB25037.1"/>
    </source>
</evidence>
<keyword evidence="1" id="KW-0472">Membrane</keyword>
<dbReference type="Pfam" id="PF13559">
    <property type="entry name" value="DUF4129"/>
    <property type="match status" value="1"/>
</dbReference>
<name>A0A7C3SNJ2_THEPE</name>
<accession>A0A7C3SNJ2</accession>
<keyword evidence="1" id="KW-1133">Transmembrane helix</keyword>
<feature type="transmembrane region" description="Helical" evidence="1">
    <location>
        <begin position="146"/>
        <end position="167"/>
    </location>
</feature>
<organism evidence="3">
    <name type="scientific">Thermofilum pendens</name>
    <dbReference type="NCBI Taxonomy" id="2269"/>
    <lineage>
        <taxon>Archaea</taxon>
        <taxon>Thermoproteota</taxon>
        <taxon>Thermoprotei</taxon>
        <taxon>Thermofilales</taxon>
        <taxon>Thermofilaceae</taxon>
        <taxon>Thermofilum</taxon>
    </lineage>
</organism>
<evidence type="ECO:0000256" key="1">
    <source>
        <dbReference type="SAM" id="Phobius"/>
    </source>
</evidence>